<evidence type="ECO:0000259" key="3">
    <source>
        <dbReference type="PROSITE" id="PS51722"/>
    </source>
</evidence>
<proteinExistence type="predicted"/>
<evidence type="ECO:0000313" key="4">
    <source>
        <dbReference type="EMBL" id="RCX04897.1"/>
    </source>
</evidence>
<evidence type="ECO:0000256" key="2">
    <source>
        <dbReference type="ARBA" id="ARBA00023134"/>
    </source>
</evidence>
<gene>
    <name evidence="4" type="ORF">DES35_101167</name>
</gene>
<protein>
    <submittedName>
        <fullName evidence="4">Bifunctional enzyme CysN/CysC/sulfate adenylyltransferase subunit 1</fullName>
    </submittedName>
</protein>
<dbReference type="Gene3D" id="3.40.50.300">
    <property type="entry name" value="P-loop containing nucleotide triphosphate hydrolases"/>
    <property type="match status" value="1"/>
</dbReference>
<dbReference type="AlphaFoldDB" id="A0A369A9X7"/>
<dbReference type="Proteomes" id="UP000253517">
    <property type="component" value="Unassembled WGS sequence"/>
</dbReference>
<dbReference type="SUPFAM" id="SSF50447">
    <property type="entry name" value="Translation proteins"/>
    <property type="match status" value="1"/>
</dbReference>
<keyword evidence="1" id="KW-0547">Nucleotide-binding</keyword>
<dbReference type="InterPro" id="IPR009000">
    <property type="entry name" value="Transl_B-barrel_sf"/>
</dbReference>
<keyword evidence="5" id="KW-1185">Reference proteome</keyword>
<accession>A0A369A9X7</accession>
<dbReference type="PANTHER" id="PTHR23115">
    <property type="entry name" value="TRANSLATION FACTOR"/>
    <property type="match status" value="1"/>
</dbReference>
<dbReference type="PROSITE" id="PS51722">
    <property type="entry name" value="G_TR_2"/>
    <property type="match status" value="1"/>
</dbReference>
<name>A0A369A9X7_9FLAO</name>
<dbReference type="PRINTS" id="PR00315">
    <property type="entry name" value="ELONGATNFCT"/>
</dbReference>
<reference evidence="4 5" key="1">
    <citation type="submission" date="2018-07" db="EMBL/GenBank/DDBJ databases">
        <title>Genomic Encyclopedia of Type Strains, Phase IV (KMG-IV): sequencing the most valuable type-strain genomes for metagenomic binning, comparative biology and taxonomic classification.</title>
        <authorList>
            <person name="Goeker M."/>
        </authorList>
    </citation>
    <scope>NUCLEOTIDE SEQUENCE [LARGE SCALE GENOMIC DNA]</scope>
    <source>
        <strain evidence="4 5">DSM 21410</strain>
    </source>
</reference>
<dbReference type="GO" id="GO:0003924">
    <property type="term" value="F:GTPase activity"/>
    <property type="evidence" value="ECO:0007669"/>
    <property type="project" value="InterPro"/>
</dbReference>
<feature type="domain" description="Tr-type G" evidence="3">
    <location>
        <begin position="3"/>
        <end position="215"/>
    </location>
</feature>
<keyword evidence="2" id="KW-0342">GTP-binding</keyword>
<evidence type="ECO:0000313" key="5">
    <source>
        <dbReference type="Proteomes" id="UP000253517"/>
    </source>
</evidence>
<keyword evidence="4" id="KW-0808">Transferase</keyword>
<dbReference type="RefSeq" id="WP_114365543.1">
    <property type="nucleotide sequence ID" value="NZ_BHZF01000001.1"/>
</dbReference>
<dbReference type="InterPro" id="IPR000795">
    <property type="entry name" value="T_Tr_GTP-bd_dom"/>
</dbReference>
<organism evidence="4 5">
    <name type="scientific">Schleiferia thermophila</name>
    <dbReference type="NCBI Taxonomy" id="884107"/>
    <lineage>
        <taxon>Bacteria</taxon>
        <taxon>Pseudomonadati</taxon>
        <taxon>Bacteroidota</taxon>
        <taxon>Flavobacteriia</taxon>
        <taxon>Flavobacteriales</taxon>
        <taxon>Schleiferiaceae</taxon>
        <taxon>Schleiferia</taxon>
    </lineage>
</organism>
<evidence type="ECO:0000256" key="1">
    <source>
        <dbReference type="ARBA" id="ARBA00022741"/>
    </source>
</evidence>
<dbReference type="GO" id="GO:0005525">
    <property type="term" value="F:GTP binding"/>
    <property type="evidence" value="ECO:0007669"/>
    <property type="project" value="UniProtKB-KW"/>
</dbReference>
<dbReference type="Gene3D" id="2.40.30.10">
    <property type="entry name" value="Translation factors"/>
    <property type="match status" value="1"/>
</dbReference>
<comment type="caution">
    <text evidence="4">The sequence shown here is derived from an EMBL/GenBank/DDBJ whole genome shotgun (WGS) entry which is preliminary data.</text>
</comment>
<dbReference type="EMBL" id="QPJS01000001">
    <property type="protein sequence ID" value="RCX04897.1"/>
    <property type="molecule type" value="Genomic_DNA"/>
</dbReference>
<dbReference type="InterPro" id="IPR050100">
    <property type="entry name" value="TRAFAC_GTPase_members"/>
</dbReference>
<keyword evidence="4" id="KW-0548">Nucleotidyltransferase</keyword>
<dbReference type="InterPro" id="IPR027417">
    <property type="entry name" value="P-loop_NTPase"/>
</dbReference>
<dbReference type="Pfam" id="PF00009">
    <property type="entry name" value="GTP_EFTU"/>
    <property type="match status" value="1"/>
</dbReference>
<dbReference type="GO" id="GO:0016779">
    <property type="term" value="F:nucleotidyltransferase activity"/>
    <property type="evidence" value="ECO:0007669"/>
    <property type="project" value="UniProtKB-KW"/>
</dbReference>
<sequence>MPDKLIKIAIAGSTDDGKSTLLGRFLMDTHNVPDDQLQSIAEESKRLGRPAPEIAWLTDGLSTEQQKRITIDVAYRSVNLNGIRFQLIDTPGHLEFLTRAAVGISEADSLVLITDISRSITDQTIRHLILARMFGINRLIVVVNKMDVVDWKMQQFCDFQKSLTAKFSLLFPGQITYIPVSALSGHNVVFDSGYTQWYQGPTLFQCFLNLADQNVSRLKTHSNTTIARIAWYRPDLKCIGIKILSGILKSGDELFLKGSEKSIIIQSIFYHGIKADTAFMGQSITVLIEGEFNEIFEGICSKKPLNYLSADIVVEAVLFENCNNKTLKWVTHAGNFDVTVEILTDLTSEAFECEWTTSADSFAVFKRLRIHAYLPEGLPSYILNRGLLFGNNKKLVAITGREIGQ</sequence>
<dbReference type="SUPFAM" id="SSF52540">
    <property type="entry name" value="P-loop containing nucleoside triphosphate hydrolases"/>
    <property type="match status" value="1"/>
</dbReference>